<evidence type="ECO:0000313" key="3">
    <source>
        <dbReference type="Proteomes" id="UP000297245"/>
    </source>
</evidence>
<organism evidence="2 3">
    <name type="scientific">Dendrothele bispora (strain CBS 962.96)</name>
    <dbReference type="NCBI Taxonomy" id="1314807"/>
    <lineage>
        <taxon>Eukaryota</taxon>
        <taxon>Fungi</taxon>
        <taxon>Dikarya</taxon>
        <taxon>Basidiomycota</taxon>
        <taxon>Agaricomycotina</taxon>
        <taxon>Agaricomycetes</taxon>
        <taxon>Agaricomycetidae</taxon>
        <taxon>Agaricales</taxon>
        <taxon>Agaricales incertae sedis</taxon>
        <taxon>Dendrothele</taxon>
    </lineage>
</organism>
<feature type="chain" id="PRO_5020734837" evidence="1">
    <location>
        <begin position="23"/>
        <end position="199"/>
    </location>
</feature>
<keyword evidence="1" id="KW-0732">Signal</keyword>
<dbReference type="AlphaFoldDB" id="A0A4S8MP27"/>
<keyword evidence="3" id="KW-1185">Reference proteome</keyword>
<sequence length="199" mass="21121">MYFSTLLKDAVIAIALGAAVEAAPNVFPVDAVGDVTAVRDETGTGATRIFYQDRNGTINRLCISSAPSQGGSQTCLDTTTRDVVPANEVLFGTPLAAMTVVNSAGQFGGSHVYFVKPDHTLGEFIANHNPTHGPGCVECIDREGYQVVPGSQVLYAIGTTSSKTFRRRVGFVSPGQPNTITEATWNIDTKQWSLAVLPD</sequence>
<dbReference type="OrthoDB" id="407298at2759"/>
<accession>A0A4S8MP27</accession>
<feature type="signal peptide" evidence="1">
    <location>
        <begin position="1"/>
        <end position="22"/>
    </location>
</feature>
<gene>
    <name evidence="2" type="ORF">K435DRAFT_835424</name>
</gene>
<name>A0A4S8MP27_DENBC</name>
<protein>
    <submittedName>
        <fullName evidence="2">Uncharacterized protein</fullName>
    </submittedName>
</protein>
<dbReference type="Proteomes" id="UP000297245">
    <property type="component" value="Unassembled WGS sequence"/>
</dbReference>
<dbReference type="EMBL" id="ML179057">
    <property type="protein sequence ID" value="THV04309.1"/>
    <property type="molecule type" value="Genomic_DNA"/>
</dbReference>
<evidence type="ECO:0000313" key="2">
    <source>
        <dbReference type="EMBL" id="THV04309.1"/>
    </source>
</evidence>
<evidence type="ECO:0000256" key="1">
    <source>
        <dbReference type="SAM" id="SignalP"/>
    </source>
</evidence>
<reference evidence="2 3" key="1">
    <citation type="journal article" date="2019" name="Nat. Ecol. Evol.">
        <title>Megaphylogeny resolves global patterns of mushroom evolution.</title>
        <authorList>
            <person name="Varga T."/>
            <person name="Krizsan K."/>
            <person name="Foldi C."/>
            <person name="Dima B."/>
            <person name="Sanchez-Garcia M."/>
            <person name="Sanchez-Ramirez S."/>
            <person name="Szollosi G.J."/>
            <person name="Szarkandi J.G."/>
            <person name="Papp V."/>
            <person name="Albert L."/>
            <person name="Andreopoulos W."/>
            <person name="Angelini C."/>
            <person name="Antonin V."/>
            <person name="Barry K.W."/>
            <person name="Bougher N.L."/>
            <person name="Buchanan P."/>
            <person name="Buyck B."/>
            <person name="Bense V."/>
            <person name="Catcheside P."/>
            <person name="Chovatia M."/>
            <person name="Cooper J."/>
            <person name="Damon W."/>
            <person name="Desjardin D."/>
            <person name="Finy P."/>
            <person name="Geml J."/>
            <person name="Haridas S."/>
            <person name="Hughes K."/>
            <person name="Justo A."/>
            <person name="Karasinski D."/>
            <person name="Kautmanova I."/>
            <person name="Kiss B."/>
            <person name="Kocsube S."/>
            <person name="Kotiranta H."/>
            <person name="LaButti K.M."/>
            <person name="Lechner B.E."/>
            <person name="Liimatainen K."/>
            <person name="Lipzen A."/>
            <person name="Lukacs Z."/>
            <person name="Mihaltcheva S."/>
            <person name="Morgado L.N."/>
            <person name="Niskanen T."/>
            <person name="Noordeloos M.E."/>
            <person name="Ohm R.A."/>
            <person name="Ortiz-Santana B."/>
            <person name="Ovrebo C."/>
            <person name="Racz N."/>
            <person name="Riley R."/>
            <person name="Savchenko A."/>
            <person name="Shiryaev A."/>
            <person name="Soop K."/>
            <person name="Spirin V."/>
            <person name="Szebenyi C."/>
            <person name="Tomsovsky M."/>
            <person name="Tulloss R.E."/>
            <person name="Uehling J."/>
            <person name="Grigoriev I.V."/>
            <person name="Vagvolgyi C."/>
            <person name="Papp T."/>
            <person name="Martin F.M."/>
            <person name="Miettinen O."/>
            <person name="Hibbett D.S."/>
            <person name="Nagy L.G."/>
        </authorList>
    </citation>
    <scope>NUCLEOTIDE SEQUENCE [LARGE SCALE GENOMIC DNA]</scope>
    <source>
        <strain evidence="2 3">CBS 962.96</strain>
    </source>
</reference>
<proteinExistence type="predicted"/>
<dbReference type="Gene3D" id="2.120.10.70">
    <property type="entry name" value="Fucose-specific lectin"/>
    <property type="match status" value="1"/>
</dbReference>